<dbReference type="InterPro" id="IPR013096">
    <property type="entry name" value="Cupin_2"/>
</dbReference>
<dbReference type="InterPro" id="IPR011051">
    <property type="entry name" value="RmlC_Cupin_sf"/>
</dbReference>
<dbReference type="SUPFAM" id="SSF51182">
    <property type="entry name" value="RmlC-like cupins"/>
    <property type="match status" value="1"/>
</dbReference>
<keyword evidence="2" id="KW-0413">Isomerase</keyword>
<dbReference type="RefSeq" id="WP_005372892.1">
    <property type="nucleotide sequence ID" value="NZ_CM001475.1"/>
</dbReference>
<name>H8GJH1_METAL</name>
<protein>
    <submittedName>
        <fullName evidence="2">Mannose-6-phosphate isomerase</fullName>
    </submittedName>
</protein>
<dbReference type="PANTHER" id="PTHR36114:SF1">
    <property type="entry name" value="16.7 KDA PROTEIN IN WHIE LOCUS"/>
    <property type="match status" value="1"/>
</dbReference>
<dbReference type="InterPro" id="IPR014710">
    <property type="entry name" value="RmlC-like_jellyroll"/>
</dbReference>
<sequence>MHQESSVPAISSNNAEHYTWGERCDGWHLVKAANLSVIQERVPPGAAELRHYHERAEQFFFILSGLATIEVGGIPHRLGVHEGLHIPAGTVHRLSNDQEQDLVFVLISTPPSHGDRVNA</sequence>
<organism evidence="2 3">
    <name type="scientific">Methylomicrobium album BG8</name>
    <dbReference type="NCBI Taxonomy" id="686340"/>
    <lineage>
        <taxon>Bacteria</taxon>
        <taxon>Pseudomonadati</taxon>
        <taxon>Pseudomonadota</taxon>
        <taxon>Gammaproteobacteria</taxon>
        <taxon>Methylococcales</taxon>
        <taxon>Methylococcaceae</taxon>
        <taxon>Methylomicrobium</taxon>
    </lineage>
</organism>
<dbReference type="Proteomes" id="UP000005090">
    <property type="component" value="Chromosome"/>
</dbReference>
<dbReference type="PANTHER" id="PTHR36114">
    <property type="entry name" value="16.7 KDA PROTEIN IN WHIE LOCUS"/>
    <property type="match status" value="1"/>
</dbReference>
<dbReference type="EMBL" id="CM001475">
    <property type="protein sequence ID" value="EIC30331.1"/>
    <property type="molecule type" value="Genomic_DNA"/>
</dbReference>
<evidence type="ECO:0000259" key="1">
    <source>
        <dbReference type="Pfam" id="PF07883"/>
    </source>
</evidence>
<dbReference type="GO" id="GO:0016853">
    <property type="term" value="F:isomerase activity"/>
    <property type="evidence" value="ECO:0007669"/>
    <property type="project" value="UniProtKB-KW"/>
</dbReference>
<evidence type="ECO:0000313" key="3">
    <source>
        <dbReference type="Proteomes" id="UP000005090"/>
    </source>
</evidence>
<evidence type="ECO:0000313" key="2">
    <source>
        <dbReference type="EMBL" id="EIC30331.1"/>
    </source>
</evidence>
<gene>
    <name evidence="2" type="ORF">Metal_2617</name>
</gene>
<proteinExistence type="predicted"/>
<keyword evidence="3" id="KW-1185">Reference proteome</keyword>
<dbReference type="AlphaFoldDB" id="H8GJH1"/>
<reference evidence="2 3" key="1">
    <citation type="journal article" date="2013" name="Genome Announc.">
        <title>Genome Sequence of the Obligate Gammaproteobacterial Methanotroph Methylomicrobium album Strain BG8.</title>
        <authorList>
            <person name="Kits K.D."/>
            <person name="Kalyuzhnaya M.G."/>
            <person name="Klotz M.G."/>
            <person name="Jetten M.S."/>
            <person name="Op den Camp H.J."/>
            <person name="Vuilleumier S."/>
            <person name="Bringel F."/>
            <person name="Dispirito A.A."/>
            <person name="Murrell J.C."/>
            <person name="Bruce D."/>
            <person name="Cheng J.F."/>
            <person name="Copeland A."/>
            <person name="Goodwin L."/>
            <person name="Hauser L."/>
            <person name="Lajus A."/>
            <person name="Land M.L."/>
            <person name="Lapidus A."/>
            <person name="Lucas S."/>
            <person name="Medigue C."/>
            <person name="Pitluck S."/>
            <person name="Woyke T."/>
            <person name="Zeytun A."/>
            <person name="Stein L.Y."/>
        </authorList>
    </citation>
    <scope>NUCLEOTIDE SEQUENCE [LARGE SCALE GENOMIC DNA]</scope>
    <source>
        <strain evidence="2 3">BG8</strain>
    </source>
</reference>
<dbReference type="Gene3D" id="2.60.120.10">
    <property type="entry name" value="Jelly Rolls"/>
    <property type="match status" value="1"/>
</dbReference>
<dbReference type="Pfam" id="PF07883">
    <property type="entry name" value="Cupin_2"/>
    <property type="match status" value="1"/>
</dbReference>
<dbReference type="eggNOG" id="COG0662">
    <property type="taxonomic scope" value="Bacteria"/>
</dbReference>
<dbReference type="STRING" id="686340.Metal_2617"/>
<dbReference type="InterPro" id="IPR052044">
    <property type="entry name" value="PKS_Associated_Protein"/>
</dbReference>
<feature type="domain" description="Cupin type-2" evidence="1">
    <location>
        <begin position="40"/>
        <end position="107"/>
    </location>
</feature>
<accession>H8GJH1</accession>
<dbReference type="HOGENOM" id="CLU_145430_0_0_6"/>